<keyword evidence="3" id="KW-1185">Reference proteome</keyword>
<dbReference type="NCBIfam" id="TIGR02595">
    <property type="entry name" value="PEP_CTERM"/>
    <property type="match status" value="1"/>
</dbReference>
<comment type="caution">
    <text evidence="2">The sequence shown here is derived from an EMBL/GenBank/DDBJ whole genome shotgun (WGS) entry which is preliminary data.</text>
</comment>
<protein>
    <recommendedName>
        <fullName evidence="4">PEP-CTERM sorting domain-containing protein</fullName>
    </recommendedName>
</protein>
<name>A0ABQ6HBR4_9GAMM</name>
<organism evidence="2 3">
    <name type="scientific">Thalassotalea loyana</name>
    <dbReference type="NCBI Taxonomy" id="280483"/>
    <lineage>
        <taxon>Bacteria</taxon>
        <taxon>Pseudomonadati</taxon>
        <taxon>Pseudomonadota</taxon>
        <taxon>Gammaproteobacteria</taxon>
        <taxon>Alteromonadales</taxon>
        <taxon>Colwelliaceae</taxon>
        <taxon>Thalassotalea</taxon>
    </lineage>
</organism>
<reference evidence="2 3" key="1">
    <citation type="submission" date="2023-03" db="EMBL/GenBank/DDBJ databases">
        <title>Thalassotalea loyana LMG 22536T draft genome sequence.</title>
        <authorList>
            <person name="Sawabe T."/>
        </authorList>
    </citation>
    <scope>NUCLEOTIDE SEQUENCE [LARGE SCALE GENOMIC DNA]</scope>
    <source>
        <strain evidence="2 3">LMG 22536</strain>
    </source>
</reference>
<evidence type="ECO:0008006" key="4">
    <source>
        <dbReference type="Google" id="ProtNLM"/>
    </source>
</evidence>
<evidence type="ECO:0000313" key="2">
    <source>
        <dbReference type="EMBL" id="GLX85548.1"/>
    </source>
</evidence>
<accession>A0ABQ6HBR4</accession>
<gene>
    <name evidence="2" type="ORF">tloyanaT_18000</name>
</gene>
<dbReference type="Proteomes" id="UP001157134">
    <property type="component" value="Unassembled WGS sequence"/>
</dbReference>
<dbReference type="InterPro" id="IPR049804">
    <property type="entry name" value="Choice_anch_L"/>
</dbReference>
<feature type="chain" id="PRO_5045827858" description="PEP-CTERM sorting domain-containing protein" evidence="1">
    <location>
        <begin position="23"/>
        <end position="479"/>
    </location>
</feature>
<dbReference type="EMBL" id="BSSV01000003">
    <property type="protein sequence ID" value="GLX85548.1"/>
    <property type="molecule type" value="Genomic_DNA"/>
</dbReference>
<evidence type="ECO:0000256" key="1">
    <source>
        <dbReference type="SAM" id="SignalP"/>
    </source>
</evidence>
<dbReference type="NCBIfam" id="NF038133">
    <property type="entry name" value="choice_anch_L"/>
    <property type="match status" value="1"/>
</dbReference>
<feature type="signal peptide" evidence="1">
    <location>
        <begin position="1"/>
        <end position="22"/>
    </location>
</feature>
<keyword evidence="1" id="KW-0732">Signal</keyword>
<dbReference type="RefSeq" id="WP_284297758.1">
    <property type="nucleotide sequence ID" value="NZ_BSSV01000003.1"/>
</dbReference>
<proteinExistence type="predicted"/>
<dbReference type="InterPro" id="IPR013424">
    <property type="entry name" value="Ice-binding_C"/>
</dbReference>
<evidence type="ECO:0000313" key="3">
    <source>
        <dbReference type="Proteomes" id="UP001157134"/>
    </source>
</evidence>
<sequence>MNTKKTLPLLVAGLIAASPAMADVITPVTDGVILSDILTLNGTTGIDVTNINFSATAVAAGTYNGDTGIVGLPSPGIVLSTGNVNDLNNPFNGGGPDGPGDCEGEECEIPDFPCEDEVCEFGPVGPQPVAFNAAPAVLAGPLGTNTIISSGSAATSAQEALLDPITSGNTPGFQHNDVAQLTITFDVDANTDTVSFLGAFGSNEFPNFVGSGFIDGFGLYLNGQNYAAVQESGAAPEDTPLAVNINHPDMDFLEGAPFGGVLQPNGNPLLRFDIPVVPGSTGNVFDIIIADTGDSAVDSAVFLAAFGGEGQSEFIPILPNNGEPDENGAFNFDLPPVPEGTIWIDPVVSVGYAYAITDGYFTEVTMPSLASVNDIDGYELWVNGLFVATLMAGDSYFWDLSDMVSAFEIRGINPSLELDPNDDLAFVTGINYGGVQGQSTNVSMTAITFDTDSVSVPEPSTLVLFGTMLMLLGFRRKAK</sequence>